<reference evidence="1 2" key="1">
    <citation type="submission" date="2016-10" db="EMBL/GenBank/DDBJ databases">
        <authorList>
            <person name="Varghese N."/>
            <person name="Submissions S."/>
        </authorList>
    </citation>
    <scope>NUCLEOTIDE SEQUENCE [LARGE SCALE GENOMIC DNA]</scope>
    <source>
        <strain evidence="1 2">DSM 14526</strain>
    </source>
</reference>
<evidence type="ECO:0000313" key="1">
    <source>
        <dbReference type="EMBL" id="SEA20876.1"/>
    </source>
</evidence>
<dbReference type="Pfam" id="PF10604">
    <property type="entry name" value="Polyketide_cyc2"/>
    <property type="match status" value="1"/>
</dbReference>
<dbReference type="Gene3D" id="3.30.530.20">
    <property type="match status" value="1"/>
</dbReference>
<comment type="caution">
    <text evidence="1">The sequence shown here is derived from an EMBL/GenBank/DDBJ whole genome shotgun (WGS) entry which is preliminary data.</text>
</comment>
<dbReference type="AlphaFoldDB" id="A0AB37ZYL3"/>
<protein>
    <submittedName>
        <fullName evidence="1">Polyketide cyclase / dehydrase and lipid transport</fullName>
    </submittedName>
</protein>
<dbReference type="EMBL" id="FNQH01000002">
    <property type="protein sequence ID" value="SEA20876.1"/>
    <property type="molecule type" value="Genomic_DNA"/>
</dbReference>
<gene>
    <name evidence="1" type="ORF">SAMN04488525_102258</name>
</gene>
<accession>A0AB37ZYL3</accession>
<keyword evidence="2" id="KW-1185">Reference proteome</keyword>
<dbReference type="SUPFAM" id="SSF55961">
    <property type="entry name" value="Bet v1-like"/>
    <property type="match status" value="1"/>
</dbReference>
<evidence type="ECO:0000313" key="2">
    <source>
        <dbReference type="Proteomes" id="UP000199042"/>
    </source>
</evidence>
<sequence length="195" mass="22115">MKTNKKIIKIIPWRMQSLNNFFRPSCHPVVNEANRHSVDFERGTPKMATFEKTIFINAPVQKVYEYTINPENWSHFYNGLSEPESVKGKGEVGTIVESSYSMMGIHFPITIEVTECKLTDDGAIWSGNITGSFPTKQTSRYVAKDEGTELTFDIDSVPPETLFTKILDKLVTDKMEENSTQHTLENIKAICESAQ</sequence>
<dbReference type="InterPro" id="IPR023393">
    <property type="entry name" value="START-like_dom_sf"/>
</dbReference>
<name>A0AB37ZYL3_9LACT</name>
<dbReference type="Proteomes" id="UP000199042">
    <property type="component" value="Unassembled WGS sequence"/>
</dbReference>
<organism evidence="1 2">
    <name type="scientific">Trichococcus collinsii</name>
    <dbReference type="NCBI Taxonomy" id="157076"/>
    <lineage>
        <taxon>Bacteria</taxon>
        <taxon>Bacillati</taxon>
        <taxon>Bacillota</taxon>
        <taxon>Bacilli</taxon>
        <taxon>Lactobacillales</taxon>
        <taxon>Carnobacteriaceae</taxon>
        <taxon>Trichococcus</taxon>
    </lineage>
</organism>
<dbReference type="InterPro" id="IPR019587">
    <property type="entry name" value="Polyketide_cyclase/dehydratase"/>
</dbReference>
<proteinExistence type="predicted"/>